<dbReference type="Pfam" id="PF13166">
    <property type="entry name" value="AAA_13"/>
    <property type="match status" value="1"/>
</dbReference>
<sequence length="198" mass="23730">SHFKVYAFINEKLKDCEQFFITTHNFDFFNLLKDLSRYDFKNKGNFYLVKKIKNLTGEFSCIEDLPNVLLKYRSEYNYLFSILKLFIESNDKSNFELLYLLPNVVRRFFEAYLFIKYPDGKKFDIKAKTFLKDTNISNKQNILKLIDEYSHEENPEHSQKFPDIMEVENAVSFILETIEEKDKEHYKALCESLKNNSN</sequence>
<dbReference type="InterPro" id="IPR026866">
    <property type="entry name" value="CR006_AAA"/>
</dbReference>
<proteinExistence type="predicted"/>
<feature type="domain" description="Protein CR006 P-loop" evidence="1">
    <location>
        <begin position="3"/>
        <end position="161"/>
    </location>
</feature>
<evidence type="ECO:0000313" key="2">
    <source>
        <dbReference type="EMBL" id="GAH46607.1"/>
    </source>
</evidence>
<name>X1FNR3_9ZZZZ</name>
<organism evidence="2">
    <name type="scientific">marine sediment metagenome</name>
    <dbReference type="NCBI Taxonomy" id="412755"/>
    <lineage>
        <taxon>unclassified sequences</taxon>
        <taxon>metagenomes</taxon>
        <taxon>ecological metagenomes</taxon>
    </lineage>
</organism>
<gene>
    <name evidence="2" type="ORF">S03H2_15025</name>
</gene>
<feature type="non-terminal residue" evidence="2">
    <location>
        <position position="1"/>
    </location>
</feature>
<dbReference type="EMBL" id="BARU01007625">
    <property type="protein sequence ID" value="GAH46607.1"/>
    <property type="molecule type" value="Genomic_DNA"/>
</dbReference>
<accession>X1FNR3</accession>
<reference evidence="2" key="1">
    <citation type="journal article" date="2014" name="Front. Microbiol.">
        <title>High frequency of phylogenetically diverse reductive dehalogenase-homologous genes in deep subseafloor sedimentary metagenomes.</title>
        <authorList>
            <person name="Kawai M."/>
            <person name="Futagami T."/>
            <person name="Toyoda A."/>
            <person name="Takaki Y."/>
            <person name="Nishi S."/>
            <person name="Hori S."/>
            <person name="Arai W."/>
            <person name="Tsubouchi T."/>
            <person name="Morono Y."/>
            <person name="Uchiyama I."/>
            <person name="Ito T."/>
            <person name="Fujiyama A."/>
            <person name="Inagaki F."/>
            <person name="Takami H."/>
        </authorList>
    </citation>
    <scope>NUCLEOTIDE SEQUENCE</scope>
    <source>
        <strain evidence="2">Expedition CK06-06</strain>
    </source>
</reference>
<dbReference type="AlphaFoldDB" id="X1FNR3"/>
<protein>
    <recommendedName>
        <fullName evidence="1">Protein CR006 P-loop domain-containing protein</fullName>
    </recommendedName>
</protein>
<comment type="caution">
    <text evidence="2">The sequence shown here is derived from an EMBL/GenBank/DDBJ whole genome shotgun (WGS) entry which is preliminary data.</text>
</comment>
<evidence type="ECO:0000259" key="1">
    <source>
        <dbReference type="Pfam" id="PF13166"/>
    </source>
</evidence>